<dbReference type="KEGG" id="nml:Namu_1817"/>
<name>C8XGM4_NAKMY</name>
<dbReference type="Proteomes" id="UP000002218">
    <property type="component" value="Chromosome"/>
</dbReference>
<dbReference type="AlphaFoldDB" id="C8XGM4"/>
<dbReference type="InParanoid" id="C8XGM4"/>
<evidence type="ECO:0000313" key="3">
    <source>
        <dbReference type="Proteomes" id="UP000002218"/>
    </source>
</evidence>
<feature type="region of interest" description="Disordered" evidence="1">
    <location>
        <begin position="1"/>
        <end position="30"/>
    </location>
</feature>
<dbReference type="EMBL" id="CP001737">
    <property type="protein sequence ID" value="ACV78207.1"/>
    <property type="molecule type" value="Genomic_DNA"/>
</dbReference>
<reference evidence="3" key="1">
    <citation type="submission" date="2009-09" db="EMBL/GenBank/DDBJ databases">
        <title>The complete genome of Nakamurella multipartita DSM 44233.</title>
        <authorList>
            <consortium name="US DOE Joint Genome Institute (JGI-PGF)"/>
            <person name="Lucas S."/>
            <person name="Copeland A."/>
            <person name="Lapidus A."/>
            <person name="Glavina del Rio T."/>
            <person name="Dalin E."/>
            <person name="Tice H."/>
            <person name="Bruce D."/>
            <person name="Goodwin L."/>
            <person name="Pitluck S."/>
            <person name="Kyrpides N."/>
            <person name="Mavromatis K."/>
            <person name="Ivanova N."/>
            <person name="Ovchinnikova G."/>
            <person name="Sims D."/>
            <person name="Meincke L."/>
            <person name="Brettin T."/>
            <person name="Detter J.C."/>
            <person name="Han C."/>
            <person name="Larimer F."/>
            <person name="Land M."/>
            <person name="Hauser L."/>
            <person name="Markowitz V."/>
            <person name="Cheng J.-F."/>
            <person name="Hugenholtz P."/>
            <person name="Woyke T."/>
            <person name="Wu D."/>
            <person name="Klenk H.-P."/>
            <person name="Eisen J.A."/>
        </authorList>
    </citation>
    <scope>NUCLEOTIDE SEQUENCE [LARGE SCALE GENOMIC DNA]</scope>
    <source>
        <strain evidence="3">ATCC 700099 / DSM 44233 / CIP 104796 / JCM 9543 / NBRC 105858 / Y-104</strain>
    </source>
</reference>
<evidence type="ECO:0000313" key="2">
    <source>
        <dbReference type="EMBL" id="ACV78207.1"/>
    </source>
</evidence>
<protein>
    <submittedName>
        <fullName evidence="2">Uncharacterized protein</fullName>
    </submittedName>
</protein>
<gene>
    <name evidence="2" type="ordered locus">Namu_1817</name>
</gene>
<proteinExistence type="predicted"/>
<keyword evidence="3" id="KW-1185">Reference proteome</keyword>
<feature type="compositionally biased region" description="Basic and acidic residues" evidence="1">
    <location>
        <begin position="12"/>
        <end position="26"/>
    </location>
</feature>
<dbReference type="HOGENOM" id="CLU_2650676_0_0_11"/>
<evidence type="ECO:0000256" key="1">
    <source>
        <dbReference type="SAM" id="MobiDB-lite"/>
    </source>
</evidence>
<accession>C8XGM4</accession>
<reference evidence="2 3" key="2">
    <citation type="journal article" date="2010" name="Stand. Genomic Sci.">
        <title>Complete genome sequence of Nakamurella multipartita type strain (Y-104).</title>
        <authorList>
            <person name="Tice H."/>
            <person name="Mayilraj S."/>
            <person name="Sims D."/>
            <person name="Lapidus A."/>
            <person name="Nolan M."/>
            <person name="Lucas S."/>
            <person name="Glavina Del Rio T."/>
            <person name="Copeland A."/>
            <person name="Cheng J.F."/>
            <person name="Meincke L."/>
            <person name="Bruce D."/>
            <person name="Goodwin L."/>
            <person name="Pitluck S."/>
            <person name="Ivanova N."/>
            <person name="Mavromatis K."/>
            <person name="Ovchinnikova G."/>
            <person name="Pati A."/>
            <person name="Chen A."/>
            <person name="Palaniappan K."/>
            <person name="Land M."/>
            <person name="Hauser L."/>
            <person name="Chang Y.J."/>
            <person name="Jeffries C.D."/>
            <person name="Detter J.C."/>
            <person name="Brettin T."/>
            <person name="Rohde M."/>
            <person name="Goker M."/>
            <person name="Bristow J."/>
            <person name="Eisen J.A."/>
            <person name="Markowitz V."/>
            <person name="Hugenholtz P."/>
            <person name="Kyrpides N.C."/>
            <person name="Klenk H.P."/>
            <person name="Chen F."/>
        </authorList>
    </citation>
    <scope>NUCLEOTIDE SEQUENCE [LARGE SCALE GENOMIC DNA]</scope>
    <source>
        <strain evidence="3">ATCC 700099 / DSM 44233 / CIP 104796 / JCM 9543 / NBRC 105858 / Y-104</strain>
    </source>
</reference>
<sequence length="76" mass="8425">MTRLTYAPAMTDRSEYEPMTDHDERHPRRVASNDSAYATALLKIGAPIACPTCGSFTEPTERAGWRCTNARCVFAS</sequence>
<organism evidence="2 3">
    <name type="scientific">Nakamurella multipartita (strain ATCC 700099 / DSM 44233 / CIP 104796 / JCM 9543 / NBRC 105858 / Y-104)</name>
    <name type="common">Microsphaera multipartita</name>
    <dbReference type="NCBI Taxonomy" id="479431"/>
    <lineage>
        <taxon>Bacteria</taxon>
        <taxon>Bacillati</taxon>
        <taxon>Actinomycetota</taxon>
        <taxon>Actinomycetes</taxon>
        <taxon>Nakamurellales</taxon>
        <taxon>Nakamurellaceae</taxon>
        <taxon>Nakamurella</taxon>
    </lineage>
</organism>